<keyword evidence="1" id="KW-0808">Transferase</keyword>
<proteinExistence type="predicted"/>
<protein>
    <submittedName>
        <fullName evidence="1">Class I SAM-dependent methyltransferase</fullName>
    </submittedName>
</protein>
<gene>
    <name evidence="1" type="ORF">EWV63_22075</name>
</gene>
<keyword evidence="1" id="KW-0489">Methyltransferase</keyword>
<name>A0A552A7J2_MICAE</name>
<sequence length="315" mass="36725">MLYDIIKVIQESETTGLLKGNDDVELAGFSGTKLLGTLQRLVKLFSTQGNTCYLEIGVFQGLTLCLSSLACPNFPCYGIDNFAFFDPEKKNLSIVQERIEKLDLNNTHLINQDYEDALENLRIYIGEKKIGVYFIDGPHDYRSQLMCLQLALPYLHEQAVIIVDDSNYRHVRQANRDFLVTHPEYKLIFEAYTPCHPQNMTSEQEQQARKGWWNGVNIIVRDLEQKLSPMYPPTERSRELYENEHIIHSSKFAELAPNTIELITKLEHLNLFGFFKQLGLIKYRLIKNDNYNRAKYYHLNTYSDILPEQRYNDPK</sequence>
<evidence type="ECO:0000313" key="2">
    <source>
        <dbReference type="Proteomes" id="UP000316280"/>
    </source>
</evidence>
<dbReference type="Pfam" id="PF13578">
    <property type="entry name" value="Methyltransf_24"/>
    <property type="match status" value="1"/>
</dbReference>
<dbReference type="Proteomes" id="UP000316280">
    <property type="component" value="Unassembled WGS sequence"/>
</dbReference>
<organism evidence="1 2">
    <name type="scientific">Microcystis aeruginosa Ma_OC_H_19870700_S124</name>
    <dbReference type="NCBI Taxonomy" id="2486262"/>
    <lineage>
        <taxon>Bacteria</taxon>
        <taxon>Bacillati</taxon>
        <taxon>Cyanobacteriota</taxon>
        <taxon>Cyanophyceae</taxon>
        <taxon>Oscillatoriophycideae</taxon>
        <taxon>Chroococcales</taxon>
        <taxon>Microcystaceae</taxon>
        <taxon>Microcystis</taxon>
    </lineage>
</organism>
<evidence type="ECO:0000313" key="1">
    <source>
        <dbReference type="EMBL" id="TRT81431.1"/>
    </source>
</evidence>
<dbReference type="AlphaFoldDB" id="A0A552A7J2"/>
<dbReference type="GO" id="GO:0032259">
    <property type="term" value="P:methylation"/>
    <property type="evidence" value="ECO:0007669"/>
    <property type="project" value="UniProtKB-KW"/>
</dbReference>
<reference evidence="1 2" key="1">
    <citation type="submission" date="2019-01" db="EMBL/GenBank/DDBJ databases">
        <title>Coherence of Microcystis species and biogeography revealed through population genomics.</title>
        <authorList>
            <person name="Perez-Carrascal O.M."/>
            <person name="Terrat Y."/>
            <person name="Giani A."/>
            <person name="Fortin N."/>
            <person name="Tromas N."/>
            <person name="Shapiro B.J."/>
        </authorList>
    </citation>
    <scope>NUCLEOTIDE SEQUENCE [LARGE SCALE GENOMIC DNA]</scope>
    <source>
        <strain evidence="1">Ma_OC_H_19870700_S124</strain>
    </source>
</reference>
<dbReference type="EMBL" id="SFBR01000213">
    <property type="protein sequence ID" value="TRT81431.1"/>
    <property type="molecule type" value="Genomic_DNA"/>
</dbReference>
<comment type="caution">
    <text evidence="1">The sequence shown here is derived from an EMBL/GenBank/DDBJ whole genome shotgun (WGS) entry which is preliminary data.</text>
</comment>
<dbReference type="InterPro" id="IPR029063">
    <property type="entry name" value="SAM-dependent_MTases_sf"/>
</dbReference>
<dbReference type="Gene3D" id="3.40.50.150">
    <property type="entry name" value="Vaccinia Virus protein VP39"/>
    <property type="match status" value="1"/>
</dbReference>
<dbReference type="SUPFAM" id="SSF53335">
    <property type="entry name" value="S-adenosyl-L-methionine-dependent methyltransferases"/>
    <property type="match status" value="1"/>
</dbReference>
<dbReference type="GO" id="GO:0008168">
    <property type="term" value="F:methyltransferase activity"/>
    <property type="evidence" value="ECO:0007669"/>
    <property type="project" value="UniProtKB-KW"/>
</dbReference>
<accession>A0A552A7J2</accession>